<proteinExistence type="predicted"/>
<dbReference type="SUPFAM" id="SSF57903">
    <property type="entry name" value="FYVE/PHD zinc finger"/>
    <property type="match status" value="1"/>
</dbReference>
<keyword evidence="3" id="KW-1185">Reference proteome</keyword>
<feature type="region of interest" description="Disordered" evidence="1">
    <location>
        <begin position="1"/>
        <end position="22"/>
    </location>
</feature>
<dbReference type="Gene3D" id="3.30.40.10">
    <property type="entry name" value="Zinc/RING finger domain, C3HC4 (zinc finger)"/>
    <property type="match status" value="1"/>
</dbReference>
<dbReference type="AlphaFoldDB" id="A0AAE1HR14"/>
<name>A0AAE1HR14_9NEOP</name>
<gene>
    <name evidence="2" type="ORF">KUF71_014180</name>
</gene>
<sequence length="100" mass="11432">MSSGVPTQERKKGSRPPPLPSVGWGCTYEVRKYIYSVVVGRCLQRPTYNLEDCGKCHVKYSDDRDPLRSWVRCSNCHQWFHDSCVDHKSDDIRAGPCVCP</sequence>
<evidence type="ECO:0000256" key="1">
    <source>
        <dbReference type="SAM" id="MobiDB-lite"/>
    </source>
</evidence>
<reference evidence="2" key="2">
    <citation type="journal article" date="2023" name="BMC Genomics">
        <title>Pest status, molecular evolution, and epigenetic factors derived from the genome assembly of Frankliniella fusca, a thysanopteran phytovirus vector.</title>
        <authorList>
            <person name="Catto M.A."/>
            <person name="Labadie P.E."/>
            <person name="Jacobson A.L."/>
            <person name="Kennedy G.G."/>
            <person name="Srinivasan R."/>
            <person name="Hunt B.G."/>
        </authorList>
    </citation>
    <scope>NUCLEOTIDE SEQUENCE</scope>
    <source>
        <strain evidence="2">PL_HMW_Pooled</strain>
    </source>
</reference>
<comment type="caution">
    <text evidence="2">The sequence shown here is derived from an EMBL/GenBank/DDBJ whole genome shotgun (WGS) entry which is preliminary data.</text>
</comment>
<reference evidence="2" key="1">
    <citation type="submission" date="2021-07" db="EMBL/GenBank/DDBJ databases">
        <authorList>
            <person name="Catto M.A."/>
            <person name="Jacobson A."/>
            <person name="Kennedy G."/>
            <person name="Labadie P."/>
            <person name="Hunt B.G."/>
            <person name="Srinivasan R."/>
        </authorList>
    </citation>
    <scope>NUCLEOTIDE SEQUENCE</scope>
    <source>
        <strain evidence="2">PL_HMW_Pooled</strain>
        <tissue evidence="2">Head</tissue>
    </source>
</reference>
<evidence type="ECO:0000313" key="2">
    <source>
        <dbReference type="EMBL" id="KAK3925931.1"/>
    </source>
</evidence>
<dbReference type="EMBL" id="JAHWGI010001242">
    <property type="protein sequence ID" value="KAK3925931.1"/>
    <property type="molecule type" value="Genomic_DNA"/>
</dbReference>
<dbReference type="InterPro" id="IPR011011">
    <property type="entry name" value="Znf_FYVE_PHD"/>
</dbReference>
<dbReference type="InterPro" id="IPR013083">
    <property type="entry name" value="Znf_RING/FYVE/PHD"/>
</dbReference>
<protein>
    <submittedName>
        <fullName evidence="2">Histone-lysine N-methyltransferase 1</fullName>
    </submittedName>
</protein>
<evidence type="ECO:0000313" key="3">
    <source>
        <dbReference type="Proteomes" id="UP001219518"/>
    </source>
</evidence>
<organism evidence="2 3">
    <name type="scientific">Frankliniella fusca</name>
    <dbReference type="NCBI Taxonomy" id="407009"/>
    <lineage>
        <taxon>Eukaryota</taxon>
        <taxon>Metazoa</taxon>
        <taxon>Ecdysozoa</taxon>
        <taxon>Arthropoda</taxon>
        <taxon>Hexapoda</taxon>
        <taxon>Insecta</taxon>
        <taxon>Pterygota</taxon>
        <taxon>Neoptera</taxon>
        <taxon>Paraneoptera</taxon>
        <taxon>Thysanoptera</taxon>
        <taxon>Terebrantia</taxon>
        <taxon>Thripoidea</taxon>
        <taxon>Thripidae</taxon>
        <taxon>Frankliniella</taxon>
    </lineage>
</organism>
<dbReference type="Proteomes" id="UP001219518">
    <property type="component" value="Unassembled WGS sequence"/>
</dbReference>
<accession>A0AAE1HR14</accession>